<keyword evidence="2" id="KW-1185">Reference proteome</keyword>
<dbReference type="Proteomes" id="UP000729402">
    <property type="component" value="Unassembled WGS sequence"/>
</dbReference>
<evidence type="ECO:0000313" key="1">
    <source>
        <dbReference type="EMBL" id="KAG8074435.1"/>
    </source>
</evidence>
<comment type="caution">
    <text evidence="1">The sequence shown here is derived from an EMBL/GenBank/DDBJ whole genome shotgun (WGS) entry which is preliminary data.</text>
</comment>
<dbReference type="AlphaFoldDB" id="A0A8J5SGT7"/>
<name>A0A8J5SGT7_ZIZPA</name>
<accession>A0A8J5SGT7</accession>
<protein>
    <submittedName>
        <fullName evidence="1">Uncharacterized protein</fullName>
    </submittedName>
</protein>
<sequence length="111" mass="11805">MGKGVPGVTSKKVAAASLNSAKGLGPGPHGLVLQLAWGGRDGLVGRDARAGAAASIPPRDSAVQAPPLSSSYPVQEKMELWRRITPKVAMRRVVTEESLRRARIPQRRFTP</sequence>
<gene>
    <name evidence="1" type="ORF">GUJ93_ZPchr0006g42061</name>
</gene>
<organism evidence="1 2">
    <name type="scientific">Zizania palustris</name>
    <name type="common">Northern wild rice</name>
    <dbReference type="NCBI Taxonomy" id="103762"/>
    <lineage>
        <taxon>Eukaryota</taxon>
        <taxon>Viridiplantae</taxon>
        <taxon>Streptophyta</taxon>
        <taxon>Embryophyta</taxon>
        <taxon>Tracheophyta</taxon>
        <taxon>Spermatophyta</taxon>
        <taxon>Magnoliopsida</taxon>
        <taxon>Liliopsida</taxon>
        <taxon>Poales</taxon>
        <taxon>Poaceae</taxon>
        <taxon>BOP clade</taxon>
        <taxon>Oryzoideae</taxon>
        <taxon>Oryzeae</taxon>
        <taxon>Zizaniinae</taxon>
        <taxon>Zizania</taxon>
    </lineage>
</organism>
<dbReference type="EMBL" id="JAAALK010000283">
    <property type="protein sequence ID" value="KAG8074435.1"/>
    <property type="molecule type" value="Genomic_DNA"/>
</dbReference>
<reference evidence="1" key="2">
    <citation type="submission" date="2021-02" db="EMBL/GenBank/DDBJ databases">
        <authorList>
            <person name="Kimball J.A."/>
            <person name="Haas M.W."/>
            <person name="Macchietto M."/>
            <person name="Kono T."/>
            <person name="Duquette J."/>
            <person name="Shao M."/>
        </authorList>
    </citation>
    <scope>NUCLEOTIDE SEQUENCE</scope>
    <source>
        <tissue evidence="1">Fresh leaf tissue</tissue>
    </source>
</reference>
<reference evidence="1" key="1">
    <citation type="journal article" date="2021" name="bioRxiv">
        <title>Whole Genome Assembly and Annotation of Northern Wild Rice, Zizania palustris L., Supports a Whole Genome Duplication in the Zizania Genus.</title>
        <authorList>
            <person name="Haas M."/>
            <person name="Kono T."/>
            <person name="Macchietto M."/>
            <person name="Millas R."/>
            <person name="McGilp L."/>
            <person name="Shao M."/>
            <person name="Duquette J."/>
            <person name="Hirsch C.N."/>
            <person name="Kimball J."/>
        </authorList>
    </citation>
    <scope>NUCLEOTIDE SEQUENCE</scope>
    <source>
        <tissue evidence="1">Fresh leaf tissue</tissue>
    </source>
</reference>
<evidence type="ECO:0000313" key="2">
    <source>
        <dbReference type="Proteomes" id="UP000729402"/>
    </source>
</evidence>
<proteinExistence type="predicted"/>